<dbReference type="GO" id="GO:0005886">
    <property type="term" value="C:plasma membrane"/>
    <property type="evidence" value="ECO:0007669"/>
    <property type="project" value="UniProtKB-SubCell"/>
</dbReference>
<dbReference type="Proteomes" id="UP000229498">
    <property type="component" value="Unassembled WGS sequence"/>
</dbReference>
<name>A0A2M9G6M3_9PROT</name>
<protein>
    <recommendedName>
        <fullName evidence="1">Putative membrane protein insertion efficiency factor</fullName>
    </recommendedName>
</protein>
<evidence type="ECO:0000313" key="2">
    <source>
        <dbReference type="EMBL" id="PJK31369.1"/>
    </source>
</evidence>
<dbReference type="RefSeq" id="WP_109793795.1">
    <property type="nucleotide sequence ID" value="NZ_PHIG01000005.1"/>
</dbReference>
<reference evidence="2 3" key="1">
    <citation type="submission" date="2017-11" db="EMBL/GenBank/DDBJ databases">
        <title>Draft genome sequence of Rhizobiales bacterium SY3-13.</title>
        <authorList>
            <person name="Sun C."/>
        </authorList>
    </citation>
    <scope>NUCLEOTIDE SEQUENCE [LARGE SCALE GENOMIC DNA]</scope>
    <source>
        <strain evidence="2 3">SY3-13</strain>
    </source>
</reference>
<keyword evidence="3" id="KW-1185">Reference proteome</keyword>
<dbReference type="PANTHER" id="PTHR33383">
    <property type="entry name" value="MEMBRANE PROTEIN INSERTION EFFICIENCY FACTOR-RELATED"/>
    <property type="match status" value="1"/>
</dbReference>
<comment type="caution">
    <text evidence="2">The sequence shown here is derived from an EMBL/GenBank/DDBJ whole genome shotgun (WGS) entry which is preliminary data.</text>
</comment>
<gene>
    <name evidence="2" type="ORF">CVT23_01425</name>
</gene>
<comment type="similarity">
    <text evidence="1">Belongs to the UPF0161 family.</text>
</comment>
<comment type="subcellular location">
    <subcellularLocation>
        <location evidence="1">Cell membrane</location>
        <topology evidence="1">Peripheral membrane protein</topology>
        <orientation evidence="1">Cytoplasmic side</orientation>
    </subcellularLocation>
</comment>
<keyword evidence="1" id="KW-1003">Cell membrane</keyword>
<organism evidence="2 3">
    <name type="scientific">Minwuia thermotolerans</name>
    <dbReference type="NCBI Taxonomy" id="2056226"/>
    <lineage>
        <taxon>Bacteria</taxon>
        <taxon>Pseudomonadati</taxon>
        <taxon>Pseudomonadota</taxon>
        <taxon>Alphaproteobacteria</taxon>
        <taxon>Minwuiales</taxon>
        <taxon>Minwuiaceae</taxon>
        <taxon>Minwuia</taxon>
    </lineage>
</organism>
<dbReference type="InterPro" id="IPR002696">
    <property type="entry name" value="Membr_insert_effic_factor_YidD"/>
</dbReference>
<dbReference type="PANTHER" id="PTHR33383:SF1">
    <property type="entry name" value="MEMBRANE PROTEIN INSERTION EFFICIENCY FACTOR-RELATED"/>
    <property type="match status" value="1"/>
</dbReference>
<keyword evidence="1" id="KW-0472">Membrane</keyword>
<accession>A0A2M9G6M3</accession>
<dbReference type="Pfam" id="PF01809">
    <property type="entry name" value="YidD"/>
    <property type="match status" value="1"/>
</dbReference>
<dbReference type="SMART" id="SM01234">
    <property type="entry name" value="Haemolytic"/>
    <property type="match status" value="1"/>
</dbReference>
<dbReference type="OrthoDB" id="9801753at2"/>
<evidence type="ECO:0000313" key="3">
    <source>
        <dbReference type="Proteomes" id="UP000229498"/>
    </source>
</evidence>
<dbReference type="EMBL" id="PHIG01000005">
    <property type="protein sequence ID" value="PJK31369.1"/>
    <property type="molecule type" value="Genomic_DNA"/>
</dbReference>
<proteinExistence type="inferred from homology"/>
<evidence type="ECO:0000256" key="1">
    <source>
        <dbReference type="HAMAP-Rule" id="MF_00386"/>
    </source>
</evidence>
<dbReference type="AlphaFoldDB" id="A0A2M9G6M3"/>
<comment type="function">
    <text evidence="1">Could be involved in insertion of integral membrane proteins into the membrane.</text>
</comment>
<sequence>MIARLAVLLLKAPIHFYRYVISPWLGPNCRFQPTCSAYALESLERHGPLIGPLLALRRLGRCHPLGGHGYDPVPDGIRLWPRRDAKSADAPDNC</sequence>
<dbReference type="NCBIfam" id="TIGR00278">
    <property type="entry name" value="membrane protein insertion efficiency factor YidD"/>
    <property type="match status" value="1"/>
</dbReference>
<dbReference type="HAMAP" id="MF_00386">
    <property type="entry name" value="UPF0161_YidD"/>
    <property type="match status" value="1"/>
</dbReference>